<sequence>EDHHEIEGHSPPSTPTFEDAQPRLLVRKTEDEKKTVTAAIFRGIGTGPRQQVPPHNVRMTEDDDQTGDSGMGTGSDDPWDVRSFPFHRNVRMTENDDETADMRTGVPPFRPIRRIRGGRTDVSSDKGN</sequence>
<proteinExistence type="predicted"/>
<feature type="compositionally biased region" description="Basic and acidic residues" evidence="1">
    <location>
        <begin position="118"/>
        <end position="128"/>
    </location>
</feature>
<feature type="non-terminal residue" evidence="3">
    <location>
        <position position="1"/>
    </location>
</feature>
<gene>
    <name evidence="2" type="ORF">GBAR_LOCUS12412</name>
    <name evidence="3" type="ORF">GBAR_LOCUS15593</name>
</gene>
<keyword evidence="4" id="KW-1185">Reference proteome</keyword>
<evidence type="ECO:0000313" key="2">
    <source>
        <dbReference type="EMBL" id="CAI8020817.1"/>
    </source>
</evidence>
<evidence type="ECO:0000313" key="3">
    <source>
        <dbReference type="EMBL" id="CAI8027247.1"/>
    </source>
</evidence>
<feature type="region of interest" description="Disordered" evidence="1">
    <location>
        <begin position="41"/>
        <end position="128"/>
    </location>
</feature>
<evidence type="ECO:0000256" key="1">
    <source>
        <dbReference type="SAM" id="MobiDB-lite"/>
    </source>
</evidence>
<evidence type="ECO:0000313" key="4">
    <source>
        <dbReference type="Proteomes" id="UP001174909"/>
    </source>
</evidence>
<comment type="caution">
    <text evidence="3">The sequence shown here is derived from an EMBL/GenBank/DDBJ whole genome shotgun (WGS) entry which is preliminary data.</text>
</comment>
<dbReference type="Proteomes" id="UP001174909">
    <property type="component" value="Unassembled WGS sequence"/>
</dbReference>
<protein>
    <submittedName>
        <fullName evidence="3">Uncharacterized protein</fullName>
    </submittedName>
</protein>
<feature type="non-terminal residue" evidence="3">
    <location>
        <position position="128"/>
    </location>
</feature>
<name>A0AA35SDP9_GEOBA</name>
<accession>A0AA35SDP9</accession>
<dbReference type="EMBL" id="CASHTH010002266">
    <property type="protein sequence ID" value="CAI8027247.1"/>
    <property type="molecule type" value="Genomic_DNA"/>
</dbReference>
<organism evidence="3 4">
    <name type="scientific">Geodia barretti</name>
    <name type="common">Barrett's horny sponge</name>
    <dbReference type="NCBI Taxonomy" id="519541"/>
    <lineage>
        <taxon>Eukaryota</taxon>
        <taxon>Metazoa</taxon>
        <taxon>Porifera</taxon>
        <taxon>Demospongiae</taxon>
        <taxon>Heteroscleromorpha</taxon>
        <taxon>Tetractinellida</taxon>
        <taxon>Astrophorina</taxon>
        <taxon>Geodiidae</taxon>
        <taxon>Geodia</taxon>
    </lineage>
</organism>
<dbReference type="AlphaFoldDB" id="A0AA35SDP9"/>
<reference evidence="3" key="1">
    <citation type="submission" date="2023-03" db="EMBL/GenBank/DDBJ databases">
        <authorList>
            <person name="Steffen K."/>
            <person name="Cardenas P."/>
        </authorList>
    </citation>
    <scope>NUCLEOTIDE SEQUENCE</scope>
</reference>
<feature type="region of interest" description="Disordered" evidence="1">
    <location>
        <begin position="1"/>
        <end position="21"/>
    </location>
</feature>
<dbReference type="EMBL" id="CASHTH010001848">
    <property type="protein sequence ID" value="CAI8020817.1"/>
    <property type="molecule type" value="Genomic_DNA"/>
</dbReference>